<dbReference type="Proteomes" id="UP001309705">
    <property type="component" value="Unassembled WGS sequence"/>
</dbReference>
<keyword evidence="3" id="KW-1185">Reference proteome</keyword>
<dbReference type="EMBL" id="JAYWTM010000032">
    <property type="protein sequence ID" value="MEC5344937.1"/>
    <property type="molecule type" value="Genomic_DNA"/>
</dbReference>
<proteinExistence type="predicted"/>
<feature type="chain" id="PRO_5046354995" evidence="1">
    <location>
        <begin position="30"/>
        <end position="105"/>
    </location>
</feature>
<dbReference type="RefSeq" id="WP_327619691.1">
    <property type="nucleotide sequence ID" value="NZ_JAYWTM010000032.1"/>
</dbReference>
<gene>
    <name evidence="2" type="ORF">VSX58_20285</name>
</gene>
<accession>A0ABU6JWL8</accession>
<organism evidence="2 3">
    <name type="scientific">Brenneria populi</name>
    <dbReference type="NCBI Taxonomy" id="1505588"/>
    <lineage>
        <taxon>Bacteria</taxon>
        <taxon>Pseudomonadati</taxon>
        <taxon>Pseudomonadota</taxon>
        <taxon>Gammaproteobacteria</taxon>
        <taxon>Enterobacterales</taxon>
        <taxon>Pectobacteriaceae</taxon>
        <taxon>Brenneria</taxon>
    </lineage>
</organism>
<evidence type="ECO:0000256" key="1">
    <source>
        <dbReference type="SAM" id="SignalP"/>
    </source>
</evidence>
<evidence type="ECO:0000313" key="2">
    <source>
        <dbReference type="EMBL" id="MEC5344937.1"/>
    </source>
</evidence>
<keyword evidence="1" id="KW-0732">Signal</keyword>
<protein>
    <submittedName>
        <fullName evidence="2">Uncharacterized protein</fullName>
    </submittedName>
</protein>
<name>A0ABU6JWL8_9GAMM</name>
<sequence length="105" mass="11504">MTSRKRRHHTLRASLAAGAIWLAIAPSYAVDLNSQDLIPAPAGTDAILGYFTYAARDSFSPLQGGALKQGTGLDSFVGIFRYVHYMDIGGFKEDLHTTLRVMKVF</sequence>
<evidence type="ECO:0000313" key="3">
    <source>
        <dbReference type="Proteomes" id="UP001309705"/>
    </source>
</evidence>
<reference evidence="2 3" key="1">
    <citation type="journal article" date="2017" name="Int. J. Syst. Evol. Microbiol.">
        <title>Brenneria populi subsp. brevivirga subsp. nov. isolated from symptomatic bark of Populus x euramericana canker, and description of Brenneria populi subsp. populi subsp. nov.</title>
        <authorList>
            <person name="Zheng M.H."/>
            <person name="Piao C.G."/>
            <person name="Xue H."/>
            <person name="Guo M.W."/>
            <person name="Li Y."/>
        </authorList>
    </citation>
    <scope>NUCLEOTIDE SEQUENCE [LARGE SCALE GENOMIC DNA]</scope>
    <source>
        <strain evidence="2 3">D9-5</strain>
    </source>
</reference>
<feature type="signal peptide" evidence="1">
    <location>
        <begin position="1"/>
        <end position="29"/>
    </location>
</feature>
<comment type="caution">
    <text evidence="2">The sequence shown here is derived from an EMBL/GenBank/DDBJ whole genome shotgun (WGS) entry which is preliminary data.</text>
</comment>